<dbReference type="EMBL" id="PZQS01000003">
    <property type="protein sequence ID" value="PVD34954.1"/>
    <property type="molecule type" value="Genomic_DNA"/>
</dbReference>
<keyword evidence="3" id="KW-1185">Reference proteome</keyword>
<evidence type="ECO:0000313" key="3">
    <source>
        <dbReference type="Proteomes" id="UP000245119"/>
    </source>
</evidence>
<dbReference type="AlphaFoldDB" id="A0A2T7PNE8"/>
<feature type="region of interest" description="Disordered" evidence="1">
    <location>
        <begin position="64"/>
        <end position="92"/>
    </location>
</feature>
<accession>A0A2T7PNE8</accession>
<sequence length="143" mass="15681">MVAGCRRGKEGGLQTEKTTDEGERMSPLPCCRGRTSTHLWTTKGNGPPAVANCKPCDVSQGLSWEHRQKKAHSHDVRSSSHRTPSAHLSGSEAEDIKTIELEAVYLRVTCNCDIDSRAWLDDECRQLTNLVMMVVVAGMKEGG</sequence>
<name>A0A2T7PNE8_POMCA</name>
<evidence type="ECO:0000256" key="1">
    <source>
        <dbReference type="SAM" id="MobiDB-lite"/>
    </source>
</evidence>
<proteinExistence type="predicted"/>
<feature type="region of interest" description="Disordered" evidence="1">
    <location>
        <begin position="1"/>
        <end position="30"/>
    </location>
</feature>
<dbReference type="Proteomes" id="UP000245119">
    <property type="component" value="Linkage Group LG3"/>
</dbReference>
<organism evidence="2 3">
    <name type="scientific">Pomacea canaliculata</name>
    <name type="common">Golden apple snail</name>
    <dbReference type="NCBI Taxonomy" id="400727"/>
    <lineage>
        <taxon>Eukaryota</taxon>
        <taxon>Metazoa</taxon>
        <taxon>Spiralia</taxon>
        <taxon>Lophotrochozoa</taxon>
        <taxon>Mollusca</taxon>
        <taxon>Gastropoda</taxon>
        <taxon>Caenogastropoda</taxon>
        <taxon>Architaenioglossa</taxon>
        <taxon>Ampullarioidea</taxon>
        <taxon>Ampullariidae</taxon>
        <taxon>Pomacea</taxon>
    </lineage>
</organism>
<evidence type="ECO:0000313" key="2">
    <source>
        <dbReference type="EMBL" id="PVD34954.1"/>
    </source>
</evidence>
<gene>
    <name evidence="2" type="ORF">C0Q70_06235</name>
</gene>
<reference evidence="2 3" key="1">
    <citation type="submission" date="2018-04" db="EMBL/GenBank/DDBJ databases">
        <title>The genome of golden apple snail Pomacea canaliculata provides insight into stress tolerance and invasive adaptation.</title>
        <authorList>
            <person name="Liu C."/>
            <person name="Liu B."/>
            <person name="Ren Y."/>
            <person name="Zhang Y."/>
            <person name="Wang H."/>
            <person name="Li S."/>
            <person name="Jiang F."/>
            <person name="Yin L."/>
            <person name="Zhang G."/>
            <person name="Qian W."/>
            <person name="Fan W."/>
        </authorList>
    </citation>
    <scope>NUCLEOTIDE SEQUENCE [LARGE SCALE GENOMIC DNA]</scope>
    <source>
        <strain evidence="2">SZHN2017</strain>
        <tissue evidence="2">Muscle</tissue>
    </source>
</reference>
<protein>
    <submittedName>
        <fullName evidence="2">Uncharacterized protein</fullName>
    </submittedName>
</protein>
<comment type="caution">
    <text evidence="2">The sequence shown here is derived from an EMBL/GenBank/DDBJ whole genome shotgun (WGS) entry which is preliminary data.</text>
</comment>